<dbReference type="InterPro" id="IPR010323">
    <property type="entry name" value="DUF924"/>
</dbReference>
<organism evidence="1 2">
    <name type="scientific">Cupriavidus cauae</name>
    <dbReference type="NCBI Taxonomy" id="2608999"/>
    <lineage>
        <taxon>Bacteria</taxon>
        <taxon>Pseudomonadati</taxon>
        <taxon>Pseudomonadota</taxon>
        <taxon>Betaproteobacteria</taxon>
        <taxon>Burkholderiales</taxon>
        <taxon>Burkholderiaceae</taxon>
        <taxon>Cupriavidus</taxon>
    </lineage>
</organism>
<dbReference type="Proteomes" id="UP000324324">
    <property type="component" value="Unassembled WGS sequence"/>
</dbReference>
<comment type="caution">
    <text evidence="1">The sequence shown here is derived from an EMBL/GenBank/DDBJ whole genome shotgun (WGS) entry which is preliminary data.</text>
</comment>
<name>A0A5M8AGB9_9BURK</name>
<dbReference type="SUPFAM" id="SSF48452">
    <property type="entry name" value="TPR-like"/>
    <property type="match status" value="1"/>
</dbReference>
<evidence type="ECO:0000313" key="2">
    <source>
        <dbReference type="Proteomes" id="UP000324324"/>
    </source>
</evidence>
<accession>A0A5M8AGB9</accession>
<dbReference type="AlphaFoldDB" id="A0A5M8AGB9"/>
<dbReference type="RefSeq" id="WP_150083618.1">
    <property type="nucleotide sequence ID" value="NZ_VWRN01000038.1"/>
</dbReference>
<dbReference type="EMBL" id="VWRN01000038">
    <property type="protein sequence ID" value="KAA6122393.1"/>
    <property type="molecule type" value="Genomic_DNA"/>
</dbReference>
<evidence type="ECO:0000313" key="1">
    <source>
        <dbReference type="EMBL" id="KAA6122393.1"/>
    </source>
</evidence>
<sequence>MDHINHNNLAARILAFWFGTPDSADWDREGAMWFTRSEAFDARVREEFLPAWEAAHAGTDGWSSFVENTAEVAPETVCARIVLLDQFPRNMFRGDPRSFATDAQALALARGMVERGDDRCLPTPYHRMFCYMPFEHAEALDAQHAAVELMTALREDTAGRVDVVEWAERHRVVIERFGRFPHRNAVLGRPSTDEEVAFLRQPGSSF</sequence>
<keyword evidence="2" id="KW-1185">Reference proteome</keyword>
<dbReference type="Gene3D" id="1.25.40.10">
    <property type="entry name" value="Tetratricopeptide repeat domain"/>
    <property type="match status" value="1"/>
</dbReference>
<dbReference type="Gene3D" id="1.20.58.320">
    <property type="entry name" value="TPR-like"/>
    <property type="match status" value="1"/>
</dbReference>
<dbReference type="InterPro" id="IPR011990">
    <property type="entry name" value="TPR-like_helical_dom_sf"/>
</dbReference>
<protein>
    <submittedName>
        <fullName evidence="1">DUF924 domain-containing protein</fullName>
    </submittedName>
</protein>
<gene>
    <name evidence="1" type="ORF">F1599_15130</name>
</gene>
<reference evidence="1 2" key="1">
    <citation type="submission" date="2019-09" db="EMBL/GenBank/DDBJ databases">
        <title>Isolation of a novel species in the genus Cupriavidus from patients with sepsis using whole genome sequencing.</title>
        <authorList>
            <person name="Kweon O.J."/>
            <person name="Lee M.-K."/>
        </authorList>
    </citation>
    <scope>NUCLEOTIDE SEQUENCE [LARGE SCALE GENOMIC DNA]</scope>
    <source>
        <strain evidence="1 2">MKL-01</strain>
    </source>
</reference>
<dbReference type="Pfam" id="PF06041">
    <property type="entry name" value="DUF924"/>
    <property type="match status" value="1"/>
</dbReference>
<proteinExistence type="predicted"/>